<evidence type="ECO:0000313" key="3">
    <source>
        <dbReference type="Proteomes" id="UP000431826"/>
    </source>
</evidence>
<gene>
    <name evidence="2" type="ORF">Stube_22570</name>
</gene>
<keyword evidence="1" id="KW-0732">Signal</keyword>
<name>A0A640UQA0_9ACTN</name>
<proteinExistence type="predicted"/>
<accession>A0A640UQA0</accession>
<keyword evidence="3" id="KW-1185">Reference proteome</keyword>
<comment type="caution">
    <text evidence="2">The sequence shown here is derived from an EMBL/GenBank/DDBJ whole genome shotgun (WGS) entry which is preliminary data.</text>
</comment>
<reference evidence="2 3" key="1">
    <citation type="submission" date="2019-12" db="EMBL/GenBank/DDBJ databases">
        <title>Whole genome shotgun sequence of Streptomyces tubercidicus NBRC 13090.</title>
        <authorList>
            <person name="Ichikawa N."/>
            <person name="Kimura A."/>
            <person name="Kitahashi Y."/>
            <person name="Komaki H."/>
            <person name="Tamura T."/>
        </authorList>
    </citation>
    <scope>NUCLEOTIDE SEQUENCE [LARGE SCALE GENOMIC DNA]</scope>
    <source>
        <strain evidence="2 3">NBRC 13090</strain>
    </source>
</reference>
<feature type="chain" id="PRO_5024911396" evidence="1">
    <location>
        <begin position="30"/>
        <end position="442"/>
    </location>
</feature>
<sequence length="442" mass="47217">MLLRRIRRWVTVAVAAAALGTAGVTTAHAADQPEVTYAGSVSGDLGILQINARSAAGIKSITAHLVSDASQTEVAKIGTKDFRLSSGTRQDGSWRTKKPLKLPEFGSYRIDVDATDADGGHVLQKSAGDFAYYVVAQFGVLTVDRNAIDREHRDVHVEGTLYGRWPTRQVKPLAARQVEINVDFGTQTTVTTDARGHFTASARLDAAASVQAVFRMDGGKPEALYGESKPVQIGVDQIPTRFTSTVSSTGVDFGKPVTVSVKAEQKTADGWVPLAGRSGGVLFGPDDVQTDDVGRFTTADDGTFTMEYTPWRGGYFQLGLDTSDDPFLQAGTGRSDVVHVHRASKFTAFTAARSDTGQVHAEGLIDFPDGWTPAPINVHIEYSPDGVNWSKLTTVEASWGGSGNAFAADLEKSGAGYYRAAFSVDDHFQSATSQMVFVPAST</sequence>
<evidence type="ECO:0000313" key="2">
    <source>
        <dbReference type="EMBL" id="GFE37584.1"/>
    </source>
</evidence>
<dbReference type="EMBL" id="BLIR01000001">
    <property type="protein sequence ID" value="GFE37584.1"/>
    <property type="molecule type" value="Genomic_DNA"/>
</dbReference>
<dbReference type="Proteomes" id="UP000431826">
    <property type="component" value="Unassembled WGS sequence"/>
</dbReference>
<organism evidence="2 3">
    <name type="scientific">Streptomyces tubercidicus</name>
    <dbReference type="NCBI Taxonomy" id="47759"/>
    <lineage>
        <taxon>Bacteria</taxon>
        <taxon>Bacillati</taxon>
        <taxon>Actinomycetota</taxon>
        <taxon>Actinomycetes</taxon>
        <taxon>Kitasatosporales</taxon>
        <taxon>Streptomycetaceae</taxon>
        <taxon>Streptomyces</taxon>
    </lineage>
</organism>
<feature type="signal peptide" evidence="1">
    <location>
        <begin position="1"/>
        <end position="29"/>
    </location>
</feature>
<dbReference type="AlphaFoldDB" id="A0A640UQA0"/>
<protein>
    <submittedName>
        <fullName evidence="2">Uncharacterized protein</fullName>
    </submittedName>
</protein>
<evidence type="ECO:0000256" key="1">
    <source>
        <dbReference type="SAM" id="SignalP"/>
    </source>
</evidence>